<dbReference type="EMBL" id="CP002299">
    <property type="protein sequence ID" value="ADP84781.1"/>
    <property type="molecule type" value="Genomic_DNA"/>
</dbReference>
<reference evidence="3 4" key="1">
    <citation type="submission" date="2010-10" db="EMBL/GenBank/DDBJ databases">
        <title>Complete sequence of Frankia sp. EuI1c.</title>
        <authorList>
            <consortium name="US DOE Joint Genome Institute"/>
            <person name="Lucas S."/>
            <person name="Copeland A."/>
            <person name="Lapidus A."/>
            <person name="Cheng J.-F."/>
            <person name="Bruce D."/>
            <person name="Goodwin L."/>
            <person name="Pitluck S."/>
            <person name="Chertkov O."/>
            <person name="Detter J.C."/>
            <person name="Han C."/>
            <person name="Tapia R."/>
            <person name="Land M."/>
            <person name="Hauser L."/>
            <person name="Jeffries C."/>
            <person name="Kyrpides N."/>
            <person name="Ivanova N."/>
            <person name="Mikhailova N."/>
            <person name="Beauchemin N."/>
            <person name="Sen A."/>
            <person name="Sur S.A."/>
            <person name="Gtari M."/>
            <person name="Wall L."/>
            <person name="Tisa L."/>
            <person name="Woyke T."/>
        </authorList>
    </citation>
    <scope>NUCLEOTIDE SEQUENCE [LARGE SCALE GENOMIC DNA]</scope>
    <source>
        <strain evidence="4">DSM 45817 / CECT 9037 / EuI1c</strain>
    </source>
</reference>
<keyword evidence="2" id="KW-0732">Signal</keyword>
<protein>
    <submittedName>
        <fullName evidence="3">Uncharacterized protein</fullName>
    </submittedName>
</protein>
<evidence type="ECO:0000256" key="2">
    <source>
        <dbReference type="SAM" id="SignalP"/>
    </source>
</evidence>
<dbReference type="Proteomes" id="UP000002484">
    <property type="component" value="Chromosome"/>
</dbReference>
<feature type="signal peptide" evidence="2">
    <location>
        <begin position="1"/>
        <end position="20"/>
    </location>
</feature>
<feature type="chain" id="PRO_5039245220" evidence="2">
    <location>
        <begin position="21"/>
        <end position="119"/>
    </location>
</feature>
<accession>E3JDL5</accession>
<keyword evidence="4" id="KW-1185">Reference proteome</keyword>
<feature type="compositionally biased region" description="Low complexity" evidence="1">
    <location>
        <begin position="33"/>
        <end position="44"/>
    </location>
</feature>
<evidence type="ECO:0000313" key="4">
    <source>
        <dbReference type="Proteomes" id="UP000002484"/>
    </source>
</evidence>
<dbReference type="HOGENOM" id="CLU_2057959_0_0_11"/>
<name>E3JDL5_PSEI1</name>
<evidence type="ECO:0000313" key="3">
    <source>
        <dbReference type="EMBL" id="ADP84781.1"/>
    </source>
</evidence>
<organism evidence="3 4">
    <name type="scientific">Pseudofrankia inefficax (strain DSM 45817 / CECT 9037 / DDB 130130 / EuI1c)</name>
    <name type="common">Frankia inefficax</name>
    <dbReference type="NCBI Taxonomy" id="298654"/>
    <lineage>
        <taxon>Bacteria</taxon>
        <taxon>Bacillati</taxon>
        <taxon>Actinomycetota</taxon>
        <taxon>Actinomycetes</taxon>
        <taxon>Frankiales</taxon>
        <taxon>Frankiaceae</taxon>
        <taxon>Pseudofrankia</taxon>
    </lineage>
</organism>
<evidence type="ECO:0000256" key="1">
    <source>
        <dbReference type="SAM" id="MobiDB-lite"/>
    </source>
</evidence>
<feature type="region of interest" description="Disordered" evidence="1">
    <location>
        <begin position="15"/>
        <end position="119"/>
    </location>
</feature>
<dbReference type="AlphaFoldDB" id="E3JDL5"/>
<gene>
    <name evidence="3" type="ordered locus">FraEuI1c_6812</name>
</gene>
<dbReference type="InParanoid" id="E3JDL5"/>
<proteinExistence type="predicted"/>
<feature type="compositionally biased region" description="Low complexity" evidence="1">
    <location>
        <begin position="64"/>
        <end position="98"/>
    </location>
</feature>
<dbReference type="KEGG" id="fri:FraEuI1c_6812"/>
<sequence>MAGFGLLALAIGLMFGGMHSGDPKPADAQVGQPAATSALPSATTVDDSLTAADLPSSADASHGTATTTRAPTASARSTPHPTAGATPRRSPTPTPSDDGSGDGSGGGIQLPKVRLPTFG</sequence>